<keyword evidence="2" id="KW-0732">Signal</keyword>
<evidence type="ECO:0000256" key="2">
    <source>
        <dbReference type="SAM" id="SignalP"/>
    </source>
</evidence>
<keyword evidence="4" id="KW-1185">Reference proteome</keyword>
<dbReference type="InterPro" id="IPR011990">
    <property type="entry name" value="TPR-like_helical_dom_sf"/>
</dbReference>
<reference evidence="4" key="1">
    <citation type="submission" date="2023-07" db="EMBL/GenBank/DDBJ databases">
        <title>Functional and genomic diversity of the sorghum phyllosphere microbiome.</title>
        <authorList>
            <person name="Shade A."/>
        </authorList>
    </citation>
    <scope>NUCLEOTIDE SEQUENCE [LARGE SCALE GENOMIC DNA]</scope>
    <source>
        <strain evidence="4">SORGH_AS_0422</strain>
    </source>
</reference>
<name>A0ABU3GV44_9SPHI</name>
<sequence>MKRTLKNIRPFHLVMLLLLAGCSLEKESAVNRGLQNLTARYNILFNANELLTIKQESYATAFIDDYDRVLNVYQDTASTRATGDKELDEVVVKANKIISIKEQSNYIDDAYLLLAKAAHLRGDYFNSVEYCGYITRSFRQNVKIVQQARAWQIRSLLYLNQLQQAKVLLDTAIINLTDKQKTEAGMIYAAGMQLYIDAQNYPDAIDMGKRAIPLATGSQQRLRWIFILAQLQELTKQPADAYDNYTRVVKSNAPFVMAFNAEINRIRIEDIQNGRNISRADRLKSLLRNENNLEFKDQIYYQLGELAIINNQTDEAVKNYELSVKNSLRNQNQKGLSYLRLADISFKNKSDYVTARKYYDSTLISLSPNYPGYQTIKTKADNLQLIADKLHIIAREDTLQALAKLDTATRSRRIEEMAKRDEEQKSLTAASNASASANTINPANNLTSVDNSKTPTTNGADPSGFYFDNTGAISQGFTDFKRKWGNRRLEDNWRRSVRNNSDITTNTANSSQTVNPGVVLPNMQKSTEDVASNNAKQDLLQSIPVTPEQIEKSNQRIYNAYVDLAVFYRDVLNDKPEAIATFEQLLKRFPKDENLAANYYNLYRLYADVNPSRSEEYKTLILNQYPNSTFARVITDPDFARRLDDKDAELNAFYNQIYDLYVQRQYPRVITRSDELLRQYPDNRISPQIAYLRALASGHQEKVTPFRSELVQINTRYPNDALITPLVRQHLIYIDANQAEMATRRFAVIDSDPNAPVFIPEPVVQPKLQQPVIAAAKPPVNKPEPKPAVKEPVVAKTPPVEKTVAPAPTVTAPVIPPPAPSIFNNRDSTNYYFTINVSSGTTNLSSSRFGFGQFNRTIYRGNGVKHQLKPVGADNQLIYIGVFNSKDAAKEYARQIVPLLPQIMKVPADKYSFFIITQENLDKLADRKTLDSYIDYYQKNF</sequence>
<dbReference type="Proteomes" id="UP001258315">
    <property type="component" value="Unassembled WGS sequence"/>
</dbReference>
<dbReference type="Pfam" id="PF13174">
    <property type="entry name" value="TPR_6"/>
    <property type="match status" value="1"/>
</dbReference>
<proteinExistence type="predicted"/>
<dbReference type="RefSeq" id="WP_311949505.1">
    <property type="nucleotide sequence ID" value="NZ_JAVLVU010000001.1"/>
</dbReference>
<feature type="signal peptide" evidence="2">
    <location>
        <begin position="1"/>
        <end position="25"/>
    </location>
</feature>
<organism evidence="3 4">
    <name type="scientific">Mucilaginibacter terrae</name>
    <dbReference type="NCBI Taxonomy" id="1955052"/>
    <lineage>
        <taxon>Bacteria</taxon>
        <taxon>Pseudomonadati</taxon>
        <taxon>Bacteroidota</taxon>
        <taxon>Sphingobacteriia</taxon>
        <taxon>Sphingobacteriales</taxon>
        <taxon>Sphingobacteriaceae</taxon>
        <taxon>Mucilaginibacter</taxon>
    </lineage>
</organism>
<feature type="chain" id="PRO_5047297852" evidence="2">
    <location>
        <begin position="26"/>
        <end position="941"/>
    </location>
</feature>
<evidence type="ECO:0000313" key="4">
    <source>
        <dbReference type="Proteomes" id="UP001258315"/>
    </source>
</evidence>
<feature type="compositionally biased region" description="Low complexity" evidence="1">
    <location>
        <begin position="429"/>
        <end position="445"/>
    </location>
</feature>
<accession>A0ABU3GV44</accession>
<dbReference type="PROSITE" id="PS51257">
    <property type="entry name" value="PROKAR_LIPOPROTEIN"/>
    <property type="match status" value="1"/>
</dbReference>
<dbReference type="SUPFAM" id="SSF48452">
    <property type="entry name" value="TPR-like"/>
    <property type="match status" value="1"/>
</dbReference>
<feature type="region of interest" description="Disordered" evidence="1">
    <location>
        <begin position="417"/>
        <end position="465"/>
    </location>
</feature>
<evidence type="ECO:0000313" key="3">
    <source>
        <dbReference type="EMBL" id="MDT3402817.1"/>
    </source>
</evidence>
<protein>
    <submittedName>
        <fullName evidence="3">Tetratricopeptide (TPR) repeat protein</fullName>
    </submittedName>
</protein>
<comment type="caution">
    <text evidence="3">The sequence shown here is derived from an EMBL/GenBank/DDBJ whole genome shotgun (WGS) entry which is preliminary data.</text>
</comment>
<gene>
    <name evidence="3" type="ORF">QE417_001889</name>
</gene>
<feature type="compositionally biased region" description="Polar residues" evidence="1">
    <location>
        <begin position="446"/>
        <end position="460"/>
    </location>
</feature>
<dbReference type="EMBL" id="JAVLVU010000001">
    <property type="protein sequence ID" value="MDT3402817.1"/>
    <property type="molecule type" value="Genomic_DNA"/>
</dbReference>
<dbReference type="Gene3D" id="1.25.40.10">
    <property type="entry name" value="Tetratricopeptide repeat domain"/>
    <property type="match status" value="3"/>
</dbReference>
<dbReference type="InterPro" id="IPR019734">
    <property type="entry name" value="TPR_rpt"/>
</dbReference>
<evidence type="ECO:0000256" key="1">
    <source>
        <dbReference type="SAM" id="MobiDB-lite"/>
    </source>
</evidence>